<dbReference type="Pfam" id="PF13411">
    <property type="entry name" value="MerR_1"/>
    <property type="match status" value="1"/>
</dbReference>
<protein>
    <submittedName>
        <fullName evidence="4">MerR family transcriptional regulator</fullName>
    </submittedName>
</protein>
<dbReference type="PROSITE" id="PS50937">
    <property type="entry name" value="HTH_MERR_2"/>
    <property type="match status" value="1"/>
</dbReference>
<accession>A0ABQ6AC64</accession>
<dbReference type="Gene3D" id="1.10.1660.10">
    <property type="match status" value="1"/>
</dbReference>
<dbReference type="CDD" id="cd04776">
    <property type="entry name" value="HTH_GnyR"/>
    <property type="match status" value="1"/>
</dbReference>
<organism evidence="4 5">
    <name type="scientific">Acidocella aquatica</name>
    <dbReference type="NCBI Taxonomy" id="1922313"/>
    <lineage>
        <taxon>Bacteria</taxon>
        <taxon>Pseudomonadati</taxon>
        <taxon>Pseudomonadota</taxon>
        <taxon>Alphaproteobacteria</taxon>
        <taxon>Acetobacterales</taxon>
        <taxon>Acidocellaceae</taxon>
        <taxon>Acidocella</taxon>
    </lineage>
</organism>
<dbReference type="InterPro" id="IPR000551">
    <property type="entry name" value="MerR-type_HTH_dom"/>
</dbReference>
<dbReference type="PANTHER" id="PTHR30204:SF58">
    <property type="entry name" value="HTH-TYPE TRANSCRIPTIONAL REGULATOR YFMP"/>
    <property type="match status" value="1"/>
</dbReference>
<dbReference type="PANTHER" id="PTHR30204">
    <property type="entry name" value="REDOX-CYCLING DRUG-SENSING TRANSCRIPTIONAL ACTIVATOR SOXR"/>
    <property type="match status" value="1"/>
</dbReference>
<dbReference type="InterPro" id="IPR009061">
    <property type="entry name" value="DNA-bd_dom_put_sf"/>
</dbReference>
<dbReference type="EMBL" id="BSOS01000103">
    <property type="protein sequence ID" value="GLR69030.1"/>
    <property type="molecule type" value="Genomic_DNA"/>
</dbReference>
<feature type="region of interest" description="Disordered" evidence="2">
    <location>
        <begin position="122"/>
        <end position="156"/>
    </location>
</feature>
<proteinExistence type="predicted"/>
<dbReference type="SUPFAM" id="SSF46955">
    <property type="entry name" value="Putative DNA-binding domain"/>
    <property type="match status" value="1"/>
</dbReference>
<dbReference type="InterPro" id="IPR047057">
    <property type="entry name" value="MerR_fam"/>
</dbReference>
<feature type="domain" description="HTH merR-type" evidence="3">
    <location>
        <begin position="7"/>
        <end position="74"/>
    </location>
</feature>
<dbReference type="RefSeq" id="WP_284259890.1">
    <property type="nucleotide sequence ID" value="NZ_BSOS01000103.1"/>
</dbReference>
<evidence type="ECO:0000256" key="2">
    <source>
        <dbReference type="SAM" id="MobiDB-lite"/>
    </source>
</evidence>
<feature type="compositionally biased region" description="Polar residues" evidence="2">
    <location>
        <begin position="134"/>
        <end position="144"/>
    </location>
</feature>
<evidence type="ECO:0000256" key="1">
    <source>
        <dbReference type="ARBA" id="ARBA00023125"/>
    </source>
</evidence>
<sequence>MSQRDPLYTVTQLSAELGITVRTLHFYEAQGLLSPRRAGNTRVYSQRDRARMIIILRGKRLGFSIKEIKEYLELYDIDPAHGQQTSALLKAVQNRIRKLEEQRNALEQTMTELRNLELQCEDSLKATGAPSAPAPNTKSNTGRTKNAAAKPIGRSP</sequence>
<keyword evidence="5" id="KW-1185">Reference proteome</keyword>
<evidence type="ECO:0000313" key="5">
    <source>
        <dbReference type="Proteomes" id="UP001156641"/>
    </source>
</evidence>
<evidence type="ECO:0000259" key="3">
    <source>
        <dbReference type="PROSITE" id="PS50937"/>
    </source>
</evidence>
<evidence type="ECO:0000313" key="4">
    <source>
        <dbReference type="EMBL" id="GLR69030.1"/>
    </source>
</evidence>
<dbReference type="SMART" id="SM00422">
    <property type="entry name" value="HTH_MERR"/>
    <property type="match status" value="1"/>
</dbReference>
<keyword evidence="1" id="KW-0238">DNA-binding</keyword>
<name>A0ABQ6AC64_9PROT</name>
<dbReference type="Proteomes" id="UP001156641">
    <property type="component" value="Unassembled WGS sequence"/>
</dbReference>
<gene>
    <name evidence="4" type="ORF">GCM10010909_37120</name>
</gene>
<reference evidence="5" key="1">
    <citation type="journal article" date="2019" name="Int. J. Syst. Evol. Microbiol.">
        <title>The Global Catalogue of Microorganisms (GCM) 10K type strain sequencing project: providing services to taxonomists for standard genome sequencing and annotation.</title>
        <authorList>
            <consortium name="The Broad Institute Genomics Platform"/>
            <consortium name="The Broad Institute Genome Sequencing Center for Infectious Disease"/>
            <person name="Wu L."/>
            <person name="Ma J."/>
        </authorList>
    </citation>
    <scope>NUCLEOTIDE SEQUENCE [LARGE SCALE GENOMIC DNA]</scope>
    <source>
        <strain evidence="5">NBRC 112502</strain>
    </source>
</reference>
<comment type="caution">
    <text evidence="4">The sequence shown here is derived from an EMBL/GenBank/DDBJ whole genome shotgun (WGS) entry which is preliminary data.</text>
</comment>